<accession>A0AAF0BMQ2</accession>
<feature type="domain" description="Putative auto-transporter adhesin head GIN" evidence="2">
    <location>
        <begin position="39"/>
        <end position="204"/>
    </location>
</feature>
<evidence type="ECO:0000259" key="2">
    <source>
        <dbReference type="Pfam" id="PF10988"/>
    </source>
</evidence>
<organism evidence="3 4">
    <name type="scientific">Gimibacter soli</name>
    <dbReference type="NCBI Taxonomy" id="3024400"/>
    <lineage>
        <taxon>Bacteria</taxon>
        <taxon>Pseudomonadati</taxon>
        <taxon>Pseudomonadota</taxon>
        <taxon>Alphaproteobacteria</taxon>
        <taxon>Kordiimonadales</taxon>
        <taxon>Temperatibacteraceae</taxon>
        <taxon>Gimibacter</taxon>
    </lineage>
</organism>
<sequence length="221" mass="22878">MTMPKVAVGLMAAVGVGALLIASPIAAGDTKTETRDVDAFTEIEVRGAVTLDVTGGKDQKVTVEAPTDYLEKVVTEVKNGKLIIDLERKKSWWGGNDTEDVTVTITVPTLEALDVGGAVDGKLKDIKAEKFSIDVGGAVHVSIDGECGDLDVDAAGAADIDARDFKCKNADVDIAGAGNGRIYASESIRAEISGVGSLTIYGKPAKVKKEINGIGSISDAD</sequence>
<gene>
    <name evidence="3" type="ORF">PH603_03745</name>
</gene>
<proteinExistence type="predicted"/>
<evidence type="ECO:0000313" key="4">
    <source>
        <dbReference type="Proteomes" id="UP001217500"/>
    </source>
</evidence>
<evidence type="ECO:0000256" key="1">
    <source>
        <dbReference type="SAM" id="SignalP"/>
    </source>
</evidence>
<evidence type="ECO:0000313" key="3">
    <source>
        <dbReference type="EMBL" id="WCL54870.1"/>
    </source>
</evidence>
<dbReference type="RefSeq" id="WP_289504600.1">
    <property type="nucleotide sequence ID" value="NZ_CP116805.1"/>
</dbReference>
<name>A0AAF0BMQ2_9PROT</name>
<dbReference type="Pfam" id="PF10988">
    <property type="entry name" value="DUF2807"/>
    <property type="match status" value="1"/>
</dbReference>
<protein>
    <submittedName>
        <fullName evidence="3">DUF2807 domain-containing protein</fullName>
    </submittedName>
</protein>
<dbReference type="AlphaFoldDB" id="A0AAF0BMQ2"/>
<dbReference type="Gene3D" id="2.160.20.120">
    <property type="match status" value="1"/>
</dbReference>
<feature type="signal peptide" evidence="1">
    <location>
        <begin position="1"/>
        <end position="27"/>
    </location>
</feature>
<reference evidence="3" key="1">
    <citation type="submission" date="2023-01" db="EMBL/GenBank/DDBJ databases">
        <title>The genome sequence of Kordiimonadaceae bacterium 6D33.</title>
        <authorList>
            <person name="Liu Y."/>
        </authorList>
    </citation>
    <scope>NUCLEOTIDE SEQUENCE</scope>
    <source>
        <strain evidence="3">6D33</strain>
    </source>
</reference>
<dbReference type="KEGG" id="gso:PH603_03745"/>
<dbReference type="Proteomes" id="UP001217500">
    <property type="component" value="Chromosome"/>
</dbReference>
<dbReference type="InterPro" id="IPR021255">
    <property type="entry name" value="DUF2807"/>
</dbReference>
<dbReference type="EMBL" id="CP116805">
    <property type="protein sequence ID" value="WCL54870.1"/>
    <property type="molecule type" value="Genomic_DNA"/>
</dbReference>
<feature type="chain" id="PRO_5042243797" evidence="1">
    <location>
        <begin position="28"/>
        <end position="221"/>
    </location>
</feature>
<dbReference type="PANTHER" id="PTHR39200">
    <property type="entry name" value="HYPOTHETICAL EXPORTED PROTEIN"/>
    <property type="match status" value="1"/>
</dbReference>
<keyword evidence="4" id="KW-1185">Reference proteome</keyword>
<keyword evidence="1" id="KW-0732">Signal</keyword>
<dbReference type="PANTHER" id="PTHR39200:SF1">
    <property type="entry name" value="AUTO-TRANSPORTER ADHESIN HEAD GIN DOMAIN-CONTAINING PROTEIN-RELATED"/>
    <property type="match status" value="1"/>
</dbReference>